<dbReference type="Pfam" id="PF00092">
    <property type="entry name" value="VWA"/>
    <property type="match status" value="1"/>
</dbReference>
<protein>
    <submittedName>
        <fullName evidence="4">von Willebrand factor type A domain-containing protein</fullName>
    </submittedName>
</protein>
<dbReference type="InterPro" id="IPR036465">
    <property type="entry name" value="vWFA_dom_sf"/>
</dbReference>
<name>A0A4R3TE14_9FIRM</name>
<sequence length="1208" mass="134913">MKKKLLCSFAICMSCVMMLSAFCNREGFLFANEAMAQVVEETVNDQTDATEETSDDKTVLSEDTKEAAKEVTPVSEEKEMEDQMVPVTLTSEIHNGVKVVVQGDSVTLANGKKVLVEELPKAELVKVNTVLETVLQEESEIQAYDITLKDDKGNIIQPAGEVKVSFVNIEQTQEVDVYHVDPDHKNVENMKAIQAKDGSLSFETTHFSTYVLRTPMPRVTDPIGDIETLQIEMRNYPYTIYAYGFANSIKIHVYGLEDTKTYPANNGSFYRFNTYNMQIPLEMGLLSNTYEIEKVVTKKLGFMNYDKNTVANGTLLPVNEGKVTLHLTGDNKGADFIDIYVKPKNPSKKTLILKNALDPTGLSAAEQETELKKTYKYQLFDAYTNEPIKQMLSYDLIIDGKATSLTTLDDGILRAKVGRELQIDVTKFSGQEVYIKQLSGARYETSIKMNDENFKVSSDKKSTVFVASETLPTMITYKNKRLDIDDLVEHNKTSTIVDWEKRTYNIHLSAGYKNNEVTTVENMDVQFVLDTSGSMLSTDAATPLHTLNDVNKLNKKAIYFTKPYKLTQDIQYSQGITFTAFDNEAEYTKQIKERLASHFYQNGNVYGVISTDNNTLLFYDNTSEEWKYIDIKKNGTVSTSGAKTLTNEIVGKYPVVYCDRSSVLIDAVSSFVKGMNADSNVSIITFGNNATDVTKGFVNVGKNKEELLQTILKCSGTPYQGTNMADGLTMAKKQIDNTPSSNNCYSIVFSDGAPSLPKDIAEQAAVDAAKALKKVSLTYAVCAGEADKDFMKNKIASSPDQFLSTDNMTDIYDLLQIISDEVGAASIHAKITDYIDPHFTLIDEQGNPLHVGDKILGGEGIIGTVGQDENGWFVTWENQLITTGDSTWSVNIKVQAKDAFMGNNEVTTNGNGSQIEIPDGDTTKIIEFDKPVVNVKELTLTGGENSEIIFYGEEEDYAAIFENKRPAFTASGEVTIPPLTSDEFKQLLSDDATKIEKTYSFDDRKAGIFLYSVETKGDSKTILCTYIPNTESDEEYTTNRVSAKWVYTLKKVKGQLDITKTIKEAYTSEKQIKANQSFIFRIERRLKKEDEKPVEVFYQAINFSANTNETSKTISVKGLKKGYYTVIEETNWSWKYQLVAQSDNDEQNITNNELLFIGQEHGMYYGVEEGTKVADIKDNPRKSYFTNNLSNTLKDVLGDVAAAINLLN</sequence>
<organism evidence="4 5">
    <name type="scientific">Longicatena caecimuris</name>
    <dbReference type="NCBI Taxonomy" id="1796635"/>
    <lineage>
        <taxon>Bacteria</taxon>
        <taxon>Bacillati</taxon>
        <taxon>Bacillota</taxon>
        <taxon>Erysipelotrichia</taxon>
        <taxon>Erysipelotrichales</taxon>
        <taxon>Erysipelotrichaceae</taxon>
        <taxon>Longicatena</taxon>
    </lineage>
</organism>
<feature type="signal peptide" evidence="2">
    <location>
        <begin position="1"/>
        <end position="23"/>
    </location>
</feature>
<dbReference type="SUPFAM" id="SSF53300">
    <property type="entry name" value="vWA-like"/>
    <property type="match status" value="1"/>
</dbReference>
<comment type="caution">
    <text evidence="4">The sequence shown here is derived from an EMBL/GenBank/DDBJ whole genome shotgun (WGS) entry which is preliminary data.</text>
</comment>
<keyword evidence="5" id="KW-1185">Reference proteome</keyword>
<dbReference type="RefSeq" id="WP_132224538.1">
    <property type="nucleotide sequence ID" value="NZ_JANKBG010000008.1"/>
</dbReference>
<reference evidence="4 5" key="1">
    <citation type="submission" date="2019-03" db="EMBL/GenBank/DDBJ databases">
        <title>Genomic Encyclopedia of Type Strains, Phase IV (KMG-IV): sequencing the most valuable type-strain genomes for metagenomic binning, comparative biology and taxonomic classification.</title>
        <authorList>
            <person name="Goeker M."/>
        </authorList>
    </citation>
    <scope>NUCLEOTIDE SEQUENCE [LARGE SCALE GENOMIC DNA]</scope>
    <source>
        <strain evidence="4 5">DSM 29481</strain>
    </source>
</reference>
<evidence type="ECO:0000313" key="4">
    <source>
        <dbReference type="EMBL" id="TCU60158.1"/>
    </source>
</evidence>
<dbReference type="AlphaFoldDB" id="A0A4R3TE14"/>
<feature type="region of interest" description="Disordered" evidence="1">
    <location>
        <begin position="43"/>
        <end position="66"/>
    </location>
</feature>
<dbReference type="CDD" id="cd00198">
    <property type="entry name" value="vWFA"/>
    <property type="match status" value="1"/>
</dbReference>
<evidence type="ECO:0000259" key="3">
    <source>
        <dbReference type="PROSITE" id="PS50234"/>
    </source>
</evidence>
<dbReference type="PROSITE" id="PS50234">
    <property type="entry name" value="VWFA"/>
    <property type="match status" value="1"/>
</dbReference>
<keyword evidence="2" id="KW-0732">Signal</keyword>
<evidence type="ECO:0000256" key="1">
    <source>
        <dbReference type="SAM" id="MobiDB-lite"/>
    </source>
</evidence>
<dbReference type="EMBL" id="SMBP01000008">
    <property type="protein sequence ID" value="TCU60158.1"/>
    <property type="molecule type" value="Genomic_DNA"/>
</dbReference>
<feature type="chain" id="PRO_5038840002" evidence="2">
    <location>
        <begin position="24"/>
        <end position="1208"/>
    </location>
</feature>
<dbReference type="Proteomes" id="UP000295773">
    <property type="component" value="Unassembled WGS sequence"/>
</dbReference>
<evidence type="ECO:0000313" key="5">
    <source>
        <dbReference type="Proteomes" id="UP000295773"/>
    </source>
</evidence>
<feature type="compositionally biased region" description="Basic and acidic residues" evidence="1">
    <location>
        <begin position="55"/>
        <end position="66"/>
    </location>
</feature>
<dbReference type="InterPro" id="IPR002035">
    <property type="entry name" value="VWF_A"/>
</dbReference>
<evidence type="ECO:0000256" key="2">
    <source>
        <dbReference type="SAM" id="SignalP"/>
    </source>
</evidence>
<dbReference type="Gene3D" id="3.40.50.410">
    <property type="entry name" value="von Willebrand factor, type A domain"/>
    <property type="match status" value="1"/>
</dbReference>
<feature type="domain" description="VWFA" evidence="3">
    <location>
        <begin position="634"/>
        <end position="818"/>
    </location>
</feature>
<accession>A0A4R3TE14</accession>
<gene>
    <name evidence="4" type="ORF">EDD61_10817</name>
</gene>
<proteinExistence type="predicted"/>